<protein>
    <recommendedName>
        <fullName evidence="3">Glutamine synthetase</fullName>
    </recommendedName>
</protein>
<keyword evidence="2" id="KW-1185">Reference proteome</keyword>
<accession>A0ABY7YLB2</accession>
<proteinExistence type="predicted"/>
<dbReference type="SUPFAM" id="SSF54368">
    <property type="entry name" value="Glutamine synthetase, N-terminal domain"/>
    <property type="match status" value="1"/>
</dbReference>
<organism evidence="1 2">
    <name type="scientific">Devosia algicola</name>
    <dbReference type="NCBI Taxonomy" id="3026418"/>
    <lineage>
        <taxon>Bacteria</taxon>
        <taxon>Pseudomonadati</taxon>
        <taxon>Pseudomonadota</taxon>
        <taxon>Alphaproteobacteria</taxon>
        <taxon>Hyphomicrobiales</taxon>
        <taxon>Devosiaceae</taxon>
        <taxon>Devosia</taxon>
    </lineage>
</organism>
<evidence type="ECO:0000313" key="1">
    <source>
        <dbReference type="EMBL" id="WDR02069.1"/>
    </source>
</evidence>
<dbReference type="Proteomes" id="UP001220530">
    <property type="component" value="Chromosome"/>
</dbReference>
<sequence length="169" mass="18544">MSADENPNDNFVSWLAERPEIEVMHVAVCDLNGIMRGKRIPIEQALRIADGGIRMPLSIVGVDVWGEDIVGNPLVFVGGDSDGICTPTGRGALPINWTSRPSAMIPLWLFQETGEPFYGDPRQSLALIGRRYAELGLTPVVATEPGILSGRSERRFRCTADFSLYWQAA</sequence>
<dbReference type="EMBL" id="CP118246">
    <property type="protein sequence ID" value="WDR02069.1"/>
    <property type="molecule type" value="Genomic_DNA"/>
</dbReference>
<name>A0ABY7YLB2_9HYPH</name>
<gene>
    <name evidence="1" type="ORF">PSQ19_15540</name>
</gene>
<evidence type="ECO:0008006" key="3">
    <source>
        <dbReference type="Google" id="ProtNLM"/>
    </source>
</evidence>
<reference evidence="1 2" key="1">
    <citation type="submission" date="2023-02" db="EMBL/GenBank/DDBJ databases">
        <title>Devosia algicola sp. nov., isolated from the phycosphere of marine algae.</title>
        <authorList>
            <person name="Kim J.M."/>
            <person name="Lee J.K."/>
            <person name="Choi B.J."/>
            <person name="Bayburt H."/>
            <person name="Jeon C.O."/>
        </authorList>
    </citation>
    <scope>NUCLEOTIDE SEQUENCE [LARGE SCALE GENOMIC DNA]</scope>
    <source>
        <strain evidence="1 2">G20-9</strain>
    </source>
</reference>
<dbReference type="InterPro" id="IPR036651">
    <property type="entry name" value="Gln_synt_N_sf"/>
</dbReference>
<evidence type="ECO:0000313" key="2">
    <source>
        <dbReference type="Proteomes" id="UP001220530"/>
    </source>
</evidence>
<dbReference type="Gene3D" id="3.10.20.70">
    <property type="entry name" value="Glutamine synthetase, N-terminal domain"/>
    <property type="match status" value="1"/>
</dbReference>